<protein>
    <submittedName>
        <fullName evidence="2">Uncharacterized protein</fullName>
    </submittedName>
</protein>
<name>A0A7W9E6A2_9MICO</name>
<keyword evidence="1" id="KW-1133">Transmembrane helix</keyword>
<feature type="transmembrane region" description="Helical" evidence="1">
    <location>
        <begin position="35"/>
        <end position="53"/>
    </location>
</feature>
<keyword evidence="1" id="KW-0812">Transmembrane</keyword>
<feature type="transmembrane region" description="Helical" evidence="1">
    <location>
        <begin position="12"/>
        <end position="29"/>
    </location>
</feature>
<feature type="transmembrane region" description="Helical" evidence="1">
    <location>
        <begin position="123"/>
        <end position="144"/>
    </location>
</feature>
<dbReference type="AlphaFoldDB" id="A0A7W9E6A2"/>
<evidence type="ECO:0000256" key="1">
    <source>
        <dbReference type="SAM" id="Phobius"/>
    </source>
</evidence>
<feature type="transmembrane region" description="Helical" evidence="1">
    <location>
        <begin position="156"/>
        <end position="174"/>
    </location>
</feature>
<accession>A0A7W9E6A2</accession>
<sequence>MTTRWARFTRGWIVAFVSTFVAAVSHTLGGGSGPGLLPIVVSLAFAGMICVALAGRTLSLWRGALAVLASQLIFHGLFSLGGSGGALSPDAIAASATHQHALLPGVIQATGTATTHGAGHDGAAMWAAHLVAAVVTIAALRFGERAFWSLFDTARLLIRALFSPGLTVVVPPVLARRPTTARVSVPRDLLVLLSSVRRRGPPLGIRVA</sequence>
<comment type="caution">
    <text evidence="2">The sequence shown here is derived from an EMBL/GenBank/DDBJ whole genome shotgun (WGS) entry which is preliminary data.</text>
</comment>
<dbReference type="Proteomes" id="UP000561726">
    <property type="component" value="Unassembled WGS sequence"/>
</dbReference>
<gene>
    <name evidence="2" type="ORF">BJ997_003368</name>
</gene>
<evidence type="ECO:0000313" key="3">
    <source>
        <dbReference type="Proteomes" id="UP000561726"/>
    </source>
</evidence>
<dbReference type="OrthoDB" id="5125396at2"/>
<feature type="transmembrane region" description="Helical" evidence="1">
    <location>
        <begin position="60"/>
        <end position="78"/>
    </location>
</feature>
<reference evidence="2 3" key="1">
    <citation type="submission" date="2020-08" db="EMBL/GenBank/DDBJ databases">
        <title>Sequencing the genomes of 1000 actinobacteria strains.</title>
        <authorList>
            <person name="Klenk H.-P."/>
        </authorList>
    </citation>
    <scope>NUCLEOTIDE SEQUENCE [LARGE SCALE GENOMIC DNA]</scope>
    <source>
        <strain evidence="2 3">DSM 21065</strain>
    </source>
</reference>
<organism evidence="2 3">
    <name type="scientific">Cryobacterium roopkundense</name>
    <dbReference type="NCBI Taxonomy" id="1001240"/>
    <lineage>
        <taxon>Bacteria</taxon>
        <taxon>Bacillati</taxon>
        <taxon>Actinomycetota</taxon>
        <taxon>Actinomycetes</taxon>
        <taxon>Micrococcales</taxon>
        <taxon>Microbacteriaceae</taxon>
        <taxon>Cryobacterium</taxon>
    </lineage>
</organism>
<evidence type="ECO:0000313" key="2">
    <source>
        <dbReference type="EMBL" id="MBB5642820.1"/>
    </source>
</evidence>
<dbReference type="RefSeq" id="WP_052542449.1">
    <property type="nucleotide sequence ID" value="NZ_JACHBQ010000001.1"/>
</dbReference>
<dbReference type="EMBL" id="JACHBQ010000001">
    <property type="protein sequence ID" value="MBB5642820.1"/>
    <property type="molecule type" value="Genomic_DNA"/>
</dbReference>
<proteinExistence type="predicted"/>
<keyword evidence="1" id="KW-0472">Membrane</keyword>